<comment type="caution">
    <text evidence="1">The sequence shown here is derived from an EMBL/GenBank/DDBJ whole genome shotgun (WGS) entry which is preliminary data.</text>
</comment>
<dbReference type="OrthoDB" id="10265409at2759"/>
<sequence length="116" mass="13146">ATTLIPSVCSPVIDILYPTLKISDVERNNIAFSSFPDSASFDTGSELHSFRIPDSMIPGHPPRTAFYMAMYSSTNGEIRHQNVRSLFCLPTCRTRRSFYRSSLNWLRCTSPRVLLL</sequence>
<dbReference type="Proteomes" id="UP000886523">
    <property type="component" value="Unassembled WGS sequence"/>
</dbReference>
<accession>A0A9P6ACI4</accession>
<feature type="non-terminal residue" evidence="1">
    <location>
        <position position="1"/>
    </location>
</feature>
<protein>
    <submittedName>
        <fullName evidence="1">Uncharacterized protein</fullName>
    </submittedName>
</protein>
<organism evidence="1 2">
    <name type="scientific">Hydnum rufescens UP504</name>
    <dbReference type="NCBI Taxonomy" id="1448309"/>
    <lineage>
        <taxon>Eukaryota</taxon>
        <taxon>Fungi</taxon>
        <taxon>Dikarya</taxon>
        <taxon>Basidiomycota</taxon>
        <taxon>Agaricomycotina</taxon>
        <taxon>Agaricomycetes</taxon>
        <taxon>Cantharellales</taxon>
        <taxon>Hydnaceae</taxon>
        <taxon>Hydnum</taxon>
    </lineage>
</organism>
<keyword evidence="2" id="KW-1185">Reference proteome</keyword>
<proteinExistence type="predicted"/>
<name>A0A9P6ACI4_9AGAM</name>
<dbReference type="EMBL" id="MU129414">
    <property type="protein sequence ID" value="KAF9503203.1"/>
    <property type="molecule type" value="Genomic_DNA"/>
</dbReference>
<gene>
    <name evidence="1" type="ORF">BS47DRAFT_1356386</name>
</gene>
<evidence type="ECO:0000313" key="2">
    <source>
        <dbReference type="Proteomes" id="UP000886523"/>
    </source>
</evidence>
<reference evidence="1" key="1">
    <citation type="journal article" date="2020" name="Nat. Commun.">
        <title>Large-scale genome sequencing of mycorrhizal fungi provides insights into the early evolution of symbiotic traits.</title>
        <authorList>
            <person name="Miyauchi S."/>
            <person name="Kiss E."/>
            <person name="Kuo A."/>
            <person name="Drula E."/>
            <person name="Kohler A."/>
            <person name="Sanchez-Garcia M."/>
            <person name="Morin E."/>
            <person name="Andreopoulos B."/>
            <person name="Barry K.W."/>
            <person name="Bonito G."/>
            <person name="Buee M."/>
            <person name="Carver A."/>
            <person name="Chen C."/>
            <person name="Cichocki N."/>
            <person name="Clum A."/>
            <person name="Culley D."/>
            <person name="Crous P.W."/>
            <person name="Fauchery L."/>
            <person name="Girlanda M."/>
            <person name="Hayes R.D."/>
            <person name="Keri Z."/>
            <person name="LaButti K."/>
            <person name="Lipzen A."/>
            <person name="Lombard V."/>
            <person name="Magnuson J."/>
            <person name="Maillard F."/>
            <person name="Murat C."/>
            <person name="Nolan M."/>
            <person name="Ohm R.A."/>
            <person name="Pangilinan J."/>
            <person name="Pereira M.F."/>
            <person name="Perotto S."/>
            <person name="Peter M."/>
            <person name="Pfister S."/>
            <person name="Riley R."/>
            <person name="Sitrit Y."/>
            <person name="Stielow J.B."/>
            <person name="Szollosi G."/>
            <person name="Zifcakova L."/>
            <person name="Stursova M."/>
            <person name="Spatafora J.W."/>
            <person name="Tedersoo L."/>
            <person name="Vaario L.M."/>
            <person name="Yamada A."/>
            <person name="Yan M."/>
            <person name="Wang P."/>
            <person name="Xu J."/>
            <person name="Bruns T."/>
            <person name="Baldrian P."/>
            <person name="Vilgalys R."/>
            <person name="Dunand C."/>
            <person name="Henrissat B."/>
            <person name="Grigoriev I.V."/>
            <person name="Hibbett D."/>
            <person name="Nagy L.G."/>
            <person name="Martin F.M."/>
        </authorList>
    </citation>
    <scope>NUCLEOTIDE SEQUENCE</scope>
    <source>
        <strain evidence="1">UP504</strain>
    </source>
</reference>
<dbReference type="AlphaFoldDB" id="A0A9P6ACI4"/>
<evidence type="ECO:0000313" key="1">
    <source>
        <dbReference type="EMBL" id="KAF9503203.1"/>
    </source>
</evidence>